<dbReference type="InterPro" id="IPR015257">
    <property type="entry name" value="Maf1"/>
</dbReference>
<dbReference type="GO" id="GO:0016480">
    <property type="term" value="P:negative regulation of transcription by RNA polymerase III"/>
    <property type="evidence" value="ECO:0007669"/>
    <property type="project" value="InterPro"/>
</dbReference>
<dbReference type="GO" id="GO:0005634">
    <property type="term" value="C:nucleus"/>
    <property type="evidence" value="ECO:0007669"/>
    <property type="project" value="TreeGrafter"/>
</dbReference>
<dbReference type="GO" id="GO:0000994">
    <property type="term" value="F:RNA polymerase III core binding"/>
    <property type="evidence" value="ECO:0007669"/>
    <property type="project" value="TreeGrafter"/>
</dbReference>
<dbReference type="EMBL" id="CP056067">
    <property type="protein sequence ID" value="UKJ89775.1"/>
    <property type="molecule type" value="Genomic_DNA"/>
</dbReference>
<dbReference type="PANTHER" id="PTHR22504">
    <property type="entry name" value="REPRESSOR OF RNA POLYMERASE III TRANSCRIPTION MAF1"/>
    <property type="match status" value="1"/>
</dbReference>
<evidence type="ECO:0008006" key="3">
    <source>
        <dbReference type="Google" id="ProtNLM"/>
    </source>
</evidence>
<reference evidence="1" key="1">
    <citation type="submission" date="2022-07" db="EMBL/GenBank/DDBJ databases">
        <title>Evaluation of T. orientalis genome assembly methods using nanopore sequencing and analysis of variation between genomes.</title>
        <authorList>
            <person name="Yam J."/>
            <person name="Micallef M.L."/>
            <person name="Liu M."/>
            <person name="Djordjevic S.P."/>
            <person name="Bogema D.R."/>
            <person name="Jenkins C."/>
        </authorList>
    </citation>
    <scope>NUCLEOTIDE SEQUENCE</scope>
    <source>
        <strain evidence="1">Fish Creek</strain>
    </source>
</reference>
<sequence length="213" mass="24718">MIFLEHTGLSKIASILHSLGGPDRYFDAKLELASYSKSDSIFKDDNNEKSPYHHDHSVTSYFKAILNKCFQDYDFSNVNDSYFKEVKNLDNVVNNIYYNVSIIVGRIFPDFVDQFWYTIKQVVHIRDVDIYTFDSGGEDDPFNSETCINSFNYFLVDKKQQHILFVSCITRTRADTQDKSEYTPTFQMSMYVDSTNTKLEGDCLSETEVPEIL</sequence>
<dbReference type="Gene3D" id="3.40.1000.50">
    <property type="entry name" value="Repressor of RNA polymerase III transcription Maf1"/>
    <property type="match status" value="1"/>
</dbReference>
<dbReference type="AlphaFoldDB" id="A0A976QVV2"/>
<proteinExistence type="predicted"/>
<dbReference type="OrthoDB" id="277029at2759"/>
<dbReference type="Proteomes" id="UP000244803">
    <property type="component" value="Chromosome 4"/>
</dbReference>
<organism evidence="1 2">
    <name type="scientific">Theileria orientalis</name>
    <dbReference type="NCBI Taxonomy" id="68886"/>
    <lineage>
        <taxon>Eukaryota</taxon>
        <taxon>Sar</taxon>
        <taxon>Alveolata</taxon>
        <taxon>Apicomplexa</taxon>
        <taxon>Aconoidasida</taxon>
        <taxon>Piroplasmida</taxon>
        <taxon>Theileriidae</taxon>
        <taxon>Theileria</taxon>
    </lineage>
</organism>
<name>A0A976QVV2_THEOR</name>
<accession>A0A976QVV2</accession>
<evidence type="ECO:0000313" key="2">
    <source>
        <dbReference type="Proteomes" id="UP000244803"/>
    </source>
</evidence>
<dbReference type="Pfam" id="PF09174">
    <property type="entry name" value="Maf1"/>
    <property type="match status" value="1"/>
</dbReference>
<protein>
    <recommendedName>
        <fullName evidence="3">Repressor of RNA polymerase III transcription</fullName>
    </recommendedName>
</protein>
<gene>
    <name evidence="1" type="ORF">MACJ_003029</name>
</gene>
<dbReference type="InterPro" id="IPR038564">
    <property type="entry name" value="Maf1_sf"/>
</dbReference>
<evidence type="ECO:0000313" key="1">
    <source>
        <dbReference type="EMBL" id="UKJ89775.1"/>
    </source>
</evidence>
<dbReference type="PANTHER" id="PTHR22504:SF0">
    <property type="entry name" value="REPRESSOR OF RNA POLYMERASE III TRANSCRIPTION MAF1 HOMOLOG"/>
    <property type="match status" value="1"/>
</dbReference>